<keyword evidence="9 13" id="KW-0808">Transferase</keyword>
<evidence type="ECO:0000256" key="4">
    <source>
        <dbReference type="ARBA" id="ARBA00008756"/>
    </source>
</evidence>
<dbReference type="InterPro" id="IPR028979">
    <property type="entry name" value="Ser_kin/Pase_Hpr-like_N_sf"/>
</dbReference>
<organism evidence="16 17">
    <name type="scientific">Pseudoglutamicibacter albus</name>
    <dbReference type="NCBI Taxonomy" id="98671"/>
    <lineage>
        <taxon>Bacteria</taxon>
        <taxon>Bacillati</taxon>
        <taxon>Actinomycetota</taxon>
        <taxon>Actinomycetes</taxon>
        <taxon>Micrococcales</taxon>
        <taxon>Micrococcaceae</taxon>
        <taxon>Pseudoglutamicibacter</taxon>
    </lineage>
</organism>
<dbReference type="SUPFAM" id="SSF53659">
    <property type="entry name" value="Isocitrate/Isopropylmalate dehydrogenase-like"/>
    <property type="match status" value="1"/>
</dbReference>
<dbReference type="NCBIfam" id="TIGR00651">
    <property type="entry name" value="pta"/>
    <property type="match status" value="1"/>
</dbReference>
<dbReference type="RefSeq" id="WP_310248578.1">
    <property type="nucleotide sequence ID" value="NZ_JAVDXX010000001.1"/>
</dbReference>
<dbReference type="Proteomes" id="UP001180715">
    <property type="component" value="Unassembled WGS sequence"/>
</dbReference>
<dbReference type="SUPFAM" id="SSF52540">
    <property type="entry name" value="P-loop containing nucleoside triphosphate hydrolases"/>
    <property type="match status" value="1"/>
</dbReference>
<evidence type="ECO:0000256" key="3">
    <source>
        <dbReference type="ARBA" id="ARBA00004989"/>
    </source>
</evidence>
<sequence>MTRGLYISATAPGAAKTIIAVGVTELLHRRATRVGFFRPITEADTPENDTSLQYFRANYSLTNENSGVGLTRSEAHELIASGHTEEIYTRTLETYSTLAANTDVIVIEGTDLTGHDYGSEFELNARLANHLGSHMIGVVNGSNKTAHDVAEAVDLARDAFYDANVSLLSMIVNRANPALLDDIRTQVRPGRSHRKVYVIPELTDVTAPTVENIAKATDARLIAGTNNPERTINNTIIAGMNVGYLLERYIADDTFLITPSDRSDVLLAAVAASRTLDFYSTAGVLVTGPRPVDSAVLPVLAEAPFPVYATEQGTFTTAQTVANIHGDITDNIARKNAAVLSAWEESVDEDELLARLELPAPDVVTPIRFLHRLITKAQQDRRTVVLPEGQDERILRAAEIITRRNICDLIILGGPEVETLAREKGINLTGVTIVDPETDPRTEEFAREFYELRKHKGITEHDARAKMSDKTFWATMLVHTGGADGMVAGAVGTTADTIRPALQIIKTRPGADIVSSVFLMCLPEKVLVYGDCAVNPNPTAQQLASIATASAATARQFDVDPRVAMLSYSTGTSGSGEDVDRVREATELVHAQNPDFPVEGPIQYDAAVDASIAASKLPQSSVAGQATVLIFPDLNTGNNTYKAVQQSAGAVAVGPVLQGLNKAVNDLSRGTTVADIVNTVAITAIQAQSLTPREHTPHQAD</sequence>
<dbReference type="InterPro" id="IPR002505">
    <property type="entry name" value="PTA_PTB"/>
</dbReference>
<dbReference type="PANTHER" id="PTHR43356">
    <property type="entry name" value="PHOSPHATE ACETYLTRANSFERASE"/>
    <property type="match status" value="1"/>
</dbReference>
<evidence type="ECO:0000259" key="15">
    <source>
        <dbReference type="Pfam" id="PF07085"/>
    </source>
</evidence>
<dbReference type="Pfam" id="PF13500">
    <property type="entry name" value="AAA_26"/>
    <property type="match status" value="1"/>
</dbReference>
<keyword evidence="17" id="KW-1185">Reference proteome</keyword>
<dbReference type="SUPFAM" id="SSF75138">
    <property type="entry name" value="HprK N-terminal domain-like"/>
    <property type="match status" value="1"/>
</dbReference>
<dbReference type="InterPro" id="IPR050500">
    <property type="entry name" value="Phos_Acetyltrans/Butyryltrans"/>
</dbReference>
<evidence type="ECO:0000256" key="11">
    <source>
        <dbReference type="ARBA" id="ARBA00031108"/>
    </source>
</evidence>
<comment type="catalytic activity">
    <reaction evidence="1 13">
        <text>acetyl-CoA + phosphate = acetyl phosphate + CoA</text>
        <dbReference type="Rhea" id="RHEA:19521"/>
        <dbReference type="ChEBI" id="CHEBI:22191"/>
        <dbReference type="ChEBI" id="CHEBI:43474"/>
        <dbReference type="ChEBI" id="CHEBI:57287"/>
        <dbReference type="ChEBI" id="CHEBI:57288"/>
        <dbReference type="EC" id="2.3.1.8"/>
    </reaction>
</comment>
<dbReference type="GO" id="GO:0008959">
    <property type="term" value="F:phosphate acetyltransferase activity"/>
    <property type="evidence" value="ECO:0007669"/>
    <property type="project" value="UniProtKB-EC"/>
</dbReference>
<evidence type="ECO:0000256" key="12">
    <source>
        <dbReference type="ARBA" id="ARBA00049955"/>
    </source>
</evidence>
<evidence type="ECO:0000256" key="10">
    <source>
        <dbReference type="ARBA" id="ARBA00023315"/>
    </source>
</evidence>
<feature type="domain" description="Phosphate acetyl/butaryl transferase" evidence="14">
    <location>
        <begin position="369"/>
        <end position="684"/>
    </location>
</feature>
<dbReference type="InterPro" id="IPR004614">
    <property type="entry name" value="P_AcTrfase"/>
</dbReference>
<evidence type="ECO:0000256" key="13">
    <source>
        <dbReference type="PIRNR" id="PIRNR006107"/>
    </source>
</evidence>
<evidence type="ECO:0000256" key="1">
    <source>
        <dbReference type="ARBA" id="ARBA00000705"/>
    </source>
</evidence>
<evidence type="ECO:0000256" key="7">
    <source>
        <dbReference type="ARBA" id="ARBA00021528"/>
    </source>
</evidence>
<evidence type="ECO:0000259" key="14">
    <source>
        <dbReference type="Pfam" id="PF01515"/>
    </source>
</evidence>
<dbReference type="Gene3D" id="3.40.1390.20">
    <property type="entry name" value="HprK N-terminal domain-like"/>
    <property type="match status" value="1"/>
</dbReference>
<comment type="pathway">
    <text evidence="3 13">Metabolic intermediate biosynthesis; acetyl-CoA biosynthesis; acetyl-CoA from acetate: step 2/2.</text>
</comment>
<gene>
    <name evidence="16" type="ORF">J2S67_001913</name>
</gene>
<evidence type="ECO:0000256" key="8">
    <source>
        <dbReference type="ARBA" id="ARBA00022490"/>
    </source>
</evidence>
<dbReference type="Gene3D" id="3.40.50.10750">
    <property type="entry name" value="Isocitrate/Isopropylmalate dehydrogenase-like"/>
    <property type="match status" value="1"/>
</dbReference>
<name>A0ABU1Z3N8_9MICC</name>
<evidence type="ECO:0000313" key="17">
    <source>
        <dbReference type="Proteomes" id="UP001180715"/>
    </source>
</evidence>
<evidence type="ECO:0000256" key="2">
    <source>
        <dbReference type="ARBA" id="ARBA00004496"/>
    </source>
</evidence>
<dbReference type="Gene3D" id="3.40.50.10950">
    <property type="match status" value="1"/>
</dbReference>
<dbReference type="InterPro" id="IPR042113">
    <property type="entry name" value="P_AcTrfase_dom1"/>
</dbReference>
<evidence type="ECO:0000313" key="16">
    <source>
        <dbReference type="EMBL" id="MDR7294645.1"/>
    </source>
</evidence>
<evidence type="ECO:0000256" key="5">
    <source>
        <dbReference type="ARBA" id="ARBA00009786"/>
    </source>
</evidence>
<comment type="subcellular location">
    <subcellularLocation>
        <location evidence="2 13">Cytoplasm</location>
    </subcellularLocation>
</comment>
<feature type="domain" description="DRTGG" evidence="15">
    <location>
        <begin position="212"/>
        <end position="322"/>
    </location>
</feature>
<dbReference type="EMBL" id="JAVDXX010000001">
    <property type="protein sequence ID" value="MDR7294645.1"/>
    <property type="molecule type" value="Genomic_DNA"/>
</dbReference>
<dbReference type="NCBIfam" id="NF004167">
    <property type="entry name" value="PRK05632.1"/>
    <property type="match status" value="1"/>
</dbReference>
<dbReference type="EC" id="2.3.1.8" evidence="6 13"/>
<reference evidence="16" key="1">
    <citation type="submission" date="2023-07" db="EMBL/GenBank/DDBJ databases">
        <title>Sequencing the genomes of 1000 actinobacteria strains.</title>
        <authorList>
            <person name="Klenk H.-P."/>
        </authorList>
    </citation>
    <scope>NUCLEOTIDE SEQUENCE</scope>
    <source>
        <strain evidence="16">DSM 13068</strain>
    </source>
</reference>
<dbReference type="InterPro" id="IPR027417">
    <property type="entry name" value="P-loop_NTPase"/>
</dbReference>
<dbReference type="PIRSF" id="PIRSF006107">
    <property type="entry name" value="PhpActrans_proteobac"/>
    <property type="match status" value="1"/>
</dbReference>
<comment type="caution">
    <text evidence="16">The sequence shown here is derived from an EMBL/GenBank/DDBJ whole genome shotgun (WGS) entry which is preliminary data.</text>
</comment>
<protein>
    <recommendedName>
        <fullName evidence="7 13">Phosphate acetyltransferase</fullName>
        <ecNumber evidence="6 13">2.3.1.8</ecNumber>
    </recommendedName>
    <alternativeName>
        <fullName evidence="11 13">Phosphotransacetylase</fullName>
    </alternativeName>
</protein>
<evidence type="ECO:0000256" key="9">
    <source>
        <dbReference type="ARBA" id="ARBA00022679"/>
    </source>
</evidence>
<proteinExistence type="inferred from homology"/>
<dbReference type="InterPro" id="IPR042112">
    <property type="entry name" value="P_AcTrfase_dom2"/>
</dbReference>
<keyword evidence="8 13" id="KW-0963">Cytoplasm</keyword>
<dbReference type="InterPro" id="IPR010766">
    <property type="entry name" value="DRTGG"/>
</dbReference>
<comment type="similarity">
    <text evidence="5 13">In the N-terminal section; belongs to the CobB/CobQ family.</text>
</comment>
<keyword evidence="10 13" id="KW-0012">Acyltransferase</keyword>
<comment type="function">
    <text evidence="12 13">Involved in acetate metabolism.</text>
</comment>
<dbReference type="Pfam" id="PF07085">
    <property type="entry name" value="DRTGG"/>
    <property type="match status" value="1"/>
</dbReference>
<dbReference type="NCBIfam" id="NF007233">
    <property type="entry name" value="PRK09653.1"/>
    <property type="match status" value="1"/>
</dbReference>
<evidence type="ECO:0000256" key="6">
    <source>
        <dbReference type="ARBA" id="ARBA00012707"/>
    </source>
</evidence>
<comment type="domain">
    <text evidence="13">The N-terminal region seems to be important for proper quaternary structure. The C-terminal region contains the substrate-binding site.</text>
</comment>
<dbReference type="PANTHER" id="PTHR43356:SF3">
    <property type="entry name" value="PHOSPHATE ACETYLTRANSFERASE"/>
    <property type="match status" value="1"/>
</dbReference>
<dbReference type="Pfam" id="PF01515">
    <property type="entry name" value="PTA_PTB"/>
    <property type="match status" value="1"/>
</dbReference>
<accession>A0ABU1Z3N8</accession>
<dbReference type="Gene3D" id="3.40.50.300">
    <property type="entry name" value="P-loop containing nucleotide triphosphate hydrolases"/>
    <property type="match status" value="1"/>
</dbReference>
<dbReference type="InterPro" id="IPR016475">
    <property type="entry name" value="P-Actrans_bac"/>
</dbReference>
<comment type="similarity">
    <text evidence="4 13">In the C-terminal section; belongs to the phosphate acetyltransferase and butyryltransferase family.</text>
</comment>